<accession>A0AAD7W0V5</accession>
<organism evidence="2 3">
    <name type="scientific">Aldrovandia affinis</name>
    <dbReference type="NCBI Taxonomy" id="143900"/>
    <lineage>
        <taxon>Eukaryota</taxon>
        <taxon>Metazoa</taxon>
        <taxon>Chordata</taxon>
        <taxon>Craniata</taxon>
        <taxon>Vertebrata</taxon>
        <taxon>Euteleostomi</taxon>
        <taxon>Actinopterygii</taxon>
        <taxon>Neopterygii</taxon>
        <taxon>Teleostei</taxon>
        <taxon>Notacanthiformes</taxon>
        <taxon>Halosauridae</taxon>
        <taxon>Aldrovandia</taxon>
    </lineage>
</organism>
<protein>
    <submittedName>
        <fullName evidence="2">Uncharacterized protein</fullName>
    </submittedName>
</protein>
<proteinExistence type="predicted"/>
<evidence type="ECO:0000256" key="1">
    <source>
        <dbReference type="SAM" id="MobiDB-lite"/>
    </source>
</evidence>
<feature type="region of interest" description="Disordered" evidence="1">
    <location>
        <begin position="212"/>
        <end position="242"/>
    </location>
</feature>
<keyword evidence="3" id="KW-1185">Reference proteome</keyword>
<gene>
    <name evidence="2" type="ORF">AAFF_G00317290</name>
</gene>
<reference evidence="2" key="1">
    <citation type="journal article" date="2023" name="Science">
        <title>Genome structures resolve the early diversification of teleost fishes.</title>
        <authorList>
            <person name="Parey E."/>
            <person name="Louis A."/>
            <person name="Montfort J."/>
            <person name="Bouchez O."/>
            <person name="Roques C."/>
            <person name="Iampietro C."/>
            <person name="Lluch J."/>
            <person name="Castinel A."/>
            <person name="Donnadieu C."/>
            <person name="Desvignes T."/>
            <person name="Floi Bucao C."/>
            <person name="Jouanno E."/>
            <person name="Wen M."/>
            <person name="Mejri S."/>
            <person name="Dirks R."/>
            <person name="Jansen H."/>
            <person name="Henkel C."/>
            <person name="Chen W.J."/>
            <person name="Zahm M."/>
            <person name="Cabau C."/>
            <person name="Klopp C."/>
            <person name="Thompson A.W."/>
            <person name="Robinson-Rechavi M."/>
            <person name="Braasch I."/>
            <person name="Lecointre G."/>
            <person name="Bobe J."/>
            <person name="Postlethwait J.H."/>
            <person name="Berthelot C."/>
            <person name="Roest Crollius H."/>
            <person name="Guiguen Y."/>
        </authorList>
    </citation>
    <scope>NUCLEOTIDE SEQUENCE</scope>
    <source>
        <strain evidence="2">NC1722</strain>
    </source>
</reference>
<dbReference type="EMBL" id="JAINUG010000473">
    <property type="protein sequence ID" value="KAJ8367478.1"/>
    <property type="molecule type" value="Genomic_DNA"/>
</dbReference>
<evidence type="ECO:0000313" key="3">
    <source>
        <dbReference type="Proteomes" id="UP001221898"/>
    </source>
</evidence>
<dbReference type="Proteomes" id="UP001221898">
    <property type="component" value="Unassembled WGS sequence"/>
</dbReference>
<name>A0AAD7W0V5_9TELE</name>
<dbReference type="AlphaFoldDB" id="A0AAD7W0V5"/>
<sequence length="242" mass="26093">MLVFVQSSRSECLHGCCCCPPELDLRVQERVEVRGVGAGAERTVRLFQTLPAAESLRGPVTASLTQELLDSVACTNQCLALFPWVLGPHGRRHRHATVSDRRSLDTVPAAGCTAQALTHASLDPRRNLIWAVKEQLEAGSNLGTLASIHRDGVRPSSSAPTLMATRGRCYVGKSRKNQSRVIACLDQPSVLDYADTLLLYSMLKGERAVALRKRASAGPRSGRSAPGGLARQRSGLLSRETA</sequence>
<evidence type="ECO:0000313" key="2">
    <source>
        <dbReference type="EMBL" id="KAJ8367478.1"/>
    </source>
</evidence>
<comment type="caution">
    <text evidence="2">The sequence shown here is derived from an EMBL/GenBank/DDBJ whole genome shotgun (WGS) entry which is preliminary data.</text>
</comment>